<comment type="similarity">
    <text evidence="1">Belongs to the type-I restriction system S methylase family.</text>
</comment>
<feature type="domain" description="Type I restriction modification DNA specificity" evidence="5">
    <location>
        <begin position="201"/>
        <end position="377"/>
    </location>
</feature>
<dbReference type="PANTHER" id="PTHR30408">
    <property type="entry name" value="TYPE-1 RESTRICTION ENZYME ECOKI SPECIFICITY PROTEIN"/>
    <property type="match status" value="1"/>
</dbReference>
<dbReference type="RefSeq" id="WP_006783866.1">
    <property type="nucleotide sequence ID" value="NZ_ADMN01000034.1"/>
</dbReference>
<evidence type="ECO:0000259" key="5">
    <source>
        <dbReference type="Pfam" id="PF01420"/>
    </source>
</evidence>
<keyword evidence="2" id="KW-0680">Restriction system</keyword>
<dbReference type="PANTHER" id="PTHR30408:SF12">
    <property type="entry name" value="TYPE I RESTRICTION ENZYME MJAVIII SPECIFICITY SUBUNIT"/>
    <property type="match status" value="1"/>
</dbReference>
<dbReference type="Proteomes" id="UP000002938">
    <property type="component" value="Unassembled WGS sequence"/>
</dbReference>
<protein>
    <submittedName>
        <fullName evidence="6">Type I restriction modification DNA specificity domain protein</fullName>
    </submittedName>
</protein>
<evidence type="ECO:0000256" key="4">
    <source>
        <dbReference type="SAM" id="Coils"/>
    </source>
</evidence>
<accession>A0ABP2I325</accession>
<keyword evidence="7" id="KW-1185">Reference proteome</keyword>
<feature type="coiled-coil region" evidence="4">
    <location>
        <begin position="359"/>
        <end position="386"/>
    </location>
</feature>
<evidence type="ECO:0000256" key="3">
    <source>
        <dbReference type="ARBA" id="ARBA00023125"/>
    </source>
</evidence>
<dbReference type="InterPro" id="IPR000055">
    <property type="entry name" value="Restrct_endonuc_typeI_TRD"/>
</dbReference>
<organism evidence="6 7">
    <name type="scientific">Turicibacter sanguinis PC909</name>
    <dbReference type="NCBI Taxonomy" id="702450"/>
    <lineage>
        <taxon>Bacteria</taxon>
        <taxon>Bacillati</taxon>
        <taxon>Bacillota</taxon>
        <taxon>Erysipelotrichia</taxon>
        <taxon>Erysipelotrichales</taxon>
        <taxon>Turicibacteraceae</taxon>
        <taxon>Turicibacter</taxon>
    </lineage>
</organism>
<dbReference type="CDD" id="cd17515">
    <property type="entry name" value="RMtype1_S_MjaORF132P_Sau1132ORF3780P-TRD1-CR1_like"/>
    <property type="match status" value="1"/>
</dbReference>
<evidence type="ECO:0000313" key="6">
    <source>
        <dbReference type="EMBL" id="EFF64566.1"/>
    </source>
</evidence>
<comment type="caution">
    <text evidence="6">The sequence shown here is derived from an EMBL/GenBank/DDBJ whole genome shotgun (WGS) entry which is preliminary data.</text>
</comment>
<dbReference type="CDD" id="cd17254">
    <property type="entry name" value="RMtype1_S_FclI-TRD1-CR1_like"/>
    <property type="match status" value="1"/>
</dbReference>
<name>A0ABP2I325_9FIRM</name>
<reference evidence="6 7" key="1">
    <citation type="journal article" date="2011" name="J. Bacteriol.">
        <title>Draft Genome Sequence of Turicibacter sanguinis PC909, Isolated from Human Feces.</title>
        <authorList>
            <person name="Cuiv P.O."/>
            <person name="Klaassens E.S."/>
            <person name="Durkin A.S."/>
            <person name="Harkins D.M."/>
            <person name="Foster L."/>
            <person name="McCorrison J."/>
            <person name="Torralba M."/>
            <person name="Nelson K.E."/>
            <person name="Morrison M."/>
        </authorList>
    </citation>
    <scope>NUCLEOTIDE SEQUENCE [LARGE SCALE GENOMIC DNA]</scope>
    <source>
        <strain evidence="6 7">PC909</strain>
    </source>
</reference>
<dbReference type="InterPro" id="IPR044946">
    <property type="entry name" value="Restrct_endonuc_typeI_TRD_sf"/>
</dbReference>
<feature type="domain" description="Type I restriction modification DNA specificity" evidence="5">
    <location>
        <begin position="1"/>
        <end position="167"/>
    </location>
</feature>
<evidence type="ECO:0000256" key="1">
    <source>
        <dbReference type="ARBA" id="ARBA00010923"/>
    </source>
</evidence>
<evidence type="ECO:0000313" key="7">
    <source>
        <dbReference type="Proteomes" id="UP000002938"/>
    </source>
</evidence>
<dbReference type="Gene3D" id="1.10.287.1120">
    <property type="entry name" value="Bipartite methylase S protein"/>
    <property type="match status" value="1"/>
</dbReference>
<dbReference type="EMBL" id="ADMN01000034">
    <property type="protein sequence ID" value="EFF64566.1"/>
    <property type="molecule type" value="Genomic_DNA"/>
</dbReference>
<keyword evidence="3" id="KW-0238">DNA-binding</keyword>
<dbReference type="InterPro" id="IPR052021">
    <property type="entry name" value="Type-I_RS_S_subunit"/>
</dbReference>
<proteinExistence type="inferred from homology"/>
<dbReference type="SUPFAM" id="SSF116734">
    <property type="entry name" value="DNA methylase specificity domain"/>
    <property type="match status" value="2"/>
</dbReference>
<dbReference type="Pfam" id="PF01420">
    <property type="entry name" value="Methylase_S"/>
    <property type="match status" value="2"/>
</dbReference>
<dbReference type="Gene3D" id="3.90.220.20">
    <property type="entry name" value="DNA methylase specificity domains"/>
    <property type="match status" value="2"/>
</dbReference>
<gene>
    <name evidence="6" type="ORF">CUW_2200</name>
</gene>
<keyword evidence="4" id="KW-0175">Coiled coil</keyword>
<sequence length="397" mass="44932">MSNWEIIKVQDIGQLHNGRAFKPNEWSNQGLPIIRIQNLNGSQDFNYFDGNFESKHEVNYEDLLFAWSGSRGTSFGPYIWKGDRSLLNQHIFKVDLKEGIDKVFIYYMLKRLTSQIEYNAHGSAGLVHITKKELEKFELHLPPLKEQQKIAEILSSVDAAIEKTEQVIAKTEEVKKGLMQQLLTKGIGHTEFKQTEIGEIPVSWEVKKISQVASTMSGGTPNRKKSEYYNGDIPWVKTGELIHKYLNNSEEKITELGLNNSSAKLMPVGTVLIAMYGATVGKSTILGISASTNQACCGIIPNKDYLNNEYLYYRLQYWKDKLISMATGAAQPNISQQLIKELLIPLPNLSEQEKIVDILNIQDEKIANEKANLDSLKEIKQGLMQRLLTGQVRVQID</sequence>
<evidence type="ECO:0000256" key="2">
    <source>
        <dbReference type="ARBA" id="ARBA00022747"/>
    </source>
</evidence>